<dbReference type="PROSITE" id="PS50056">
    <property type="entry name" value="TYR_PHOSPHATASE_2"/>
    <property type="match status" value="1"/>
</dbReference>
<sequence>MEGVRSSPSAILRGRGVKKCELKAAKEETNESVTPKSASASTESSVTSKSASSKTITFCSTAKICKERLAEIVAVVNFAEKINTMGIDDFKKLFHEIQVRGPCPHELTKHAHELNTKKCRYHDIICLDETRVVLKPMPKFTGDFIHASWISHKFLEKKFICTQGPMETTIADFWRMIWQEHVELIIMLCELCEEGSEKCAPYWPTKNGQSEQFNGIIISNIDVQCREDVFLTVFSVTYGDETRRLRHFQWKGWPDRFAPRHLITPYTLHGISHTVKWPTVVHCSAGIGRSGTFVMLELVYRCLRAGKERSVPSLLWDLRSQRAGAVQTFDQFIFIYYATIQRLINRGVVDPATVSKFCKEYEARFKRKTGNLPIEWPTPTRRIIIDPALLDHAKALQAKRRQKTVHRHAKDAKKRSKQTPPASQFRNPENAVIKGDHGVAPTKPSKAMPSVKPKIPMASKRSDAAETAGSDDALLKMTLGVSEGSRLNEDIQPWKDDADTHDIKGSKEEDMHSFKESAKPLVDEPLSSKQATNARSSLTEFFREAHACDSDFIEQDMARFSVKSSLKKQVEDPSKNEQENAAKKEDDINQSPEDIKDEEFFIGIQKAGTVDSVYLSFPPGR</sequence>
<keyword evidence="4" id="KW-1185">Reference proteome</keyword>
<dbReference type="AlphaFoldDB" id="A0A915AGF3"/>
<dbReference type="Gene3D" id="3.90.190.10">
    <property type="entry name" value="Protein tyrosine phosphatase superfamily"/>
    <property type="match status" value="1"/>
</dbReference>
<evidence type="ECO:0000313" key="4">
    <source>
        <dbReference type="Proteomes" id="UP000887569"/>
    </source>
</evidence>
<dbReference type="WBParaSite" id="PgR007_g152_t01">
    <property type="protein sequence ID" value="PgR007_g152_t01"/>
    <property type="gene ID" value="PgR007_g152"/>
</dbReference>
<feature type="domain" description="Tyrosine-protein phosphatase" evidence="2">
    <location>
        <begin position="90"/>
        <end position="342"/>
    </location>
</feature>
<dbReference type="InterPro" id="IPR052782">
    <property type="entry name" value="Oocyte-zygote_transition_reg"/>
</dbReference>
<dbReference type="PRINTS" id="PR00700">
    <property type="entry name" value="PRTYPHPHTASE"/>
</dbReference>
<feature type="region of interest" description="Disordered" evidence="1">
    <location>
        <begin position="563"/>
        <end position="597"/>
    </location>
</feature>
<feature type="compositionally biased region" description="Basic and acidic residues" evidence="1">
    <location>
        <begin position="568"/>
        <end position="587"/>
    </location>
</feature>
<name>A0A915AGF3_PARUN</name>
<dbReference type="CDD" id="cd00047">
    <property type="entry name" value="PTPc"/>
    <property type="match status" value="1"/>
</dbReference>
<evidence type="ECO:0000259" key="3">
    <source>
        <dbReference type="PROSITE" id="PS50056"/>
    </source>
</evidence>
<organism evidence="4 5">
    <name type="scientific">Parascaris univalens</name>
    <name type="common">Nematode worm</name>
    <dbReference type="NCBI Taxonomy" id="6257"/>
    <lineage>
        <taxon>Eukaryota</taxon>
        <taxon>Metazoa</taxon>
        <taxon>Ecdysozoa</taxon>
        <taxon>Nematoda</taxon>
        <taxon>Chromadorea</taxon>
        <taxon>Rhabditida</taxon>
        <taxon>Spirurina</taxon>
        <taxon>Ascaridomorpha</taxon>
        <taxon>Ascaridoidea</taxon>
        <taxon>Ascarididae</taxon>
        <taxon>Parascaris</taxon>
    </lineage>
</organism>
<protein>
    <submittedName>
        <fullName evidence="5">Uncharacterized protein</fullName>
    </submittedName>
</protein>
<dbReference type="PANTHER" id="PTHR46163">
    <property type="entry name" value="TYROSINE-PROTEIN PHOSPHATASE-RELATED"/>
    <property type="match status" value="1"/>
</dbReference>
<reference evidence="5" key="1">
    <citation type="submission" date="2022-11" db="UniProtKB">
        <authorList>
            <consortium name="WormBaseParasite"/>
        </authorList>
    </citation>
    <scope>IDENTIFICATION</scope>
</reference>
<dbReference type="Proteomes" id="UP000887569">
    <property type="component" value="Unplaced"/>
</dbReference>
<evidence type="ECO:0000259" key="2">
    <source>
        <dbReference type="PROSITE" id="PS50055"/>
    </source>
</evidence>
<dbReference type="InterPro" id="IPR003595">
    <property type="entry name" value="Tyr_Pase_cat"/>
</dbReference>
<dbReference type="GO" id="GO:0004725">
    <property type="term" value="F:protein tyrosine phosphatase activity"/>
    <property type="evidence" value="ECO:0007669"/>
    <property type="project" value="InterPro"/>
</dbReference>
<evidence type="ECO:0000256" key="1">
    <source>
        <dbReference type="SAM" id="MobiDB-lite"/>
    </source>
</evidence>
<evidence type="ECO:0000313" key="5">
    <source>
        <dbReference type="WBParaSite" id="PgR007_g152_t01"/>
    </source>
</evidence>
<dbReference type="SMART" id="SM00404">
    <property type="entry name" value="PTPc_motif"/>
    <property type="match status" value="1"/>
</dbReference>
<feature type="region of interest" description="Disordered" evidence="1">
    <location>
        <begin position="23"/>
        <end position="46"/>
    </location>
</feature>
<feature type="region of interest" description="Disordered" evidence="1">
    <location>
        <begin position="491"/>
        <end position="533"/>
    </location>
</feature>
<dbReference type="PROSITE" id="PS00383">
    <property type="entry name" value="TYR_PHOSPHATASE_1"/>
    <property type="match status" value="1"/>
</dbReference>
<accession>A0A915AGF3</accession>
<feature type="compositionally biased region" description="Basic residues" evidence="1">
    <location>
        <begin position="400"/>
        <end position="417"/>
    </location>
</feature>
<dbReference type="SMART" id="SM00194">
    <property type="entry name" value="PTPc"/>
    <property type="match status" value="1"/>
</dbReference>
<dbReference type="InterPro" id="IPR029021">
    <property type="entry name" value="Prot-tyrosine_phosphatase-like"/>
</dbReference>
<feature type="domain" description="Tyrosine specific protein phosphatases" evidence="3">
    <location>
        <begin position="278"/>
        <end position="333"/>
    </location>
</feature>
<feature type="compositionally biased region" description="Low complexity" evidence="1">
    <location>
        <begin position="36"/>
        <end position="46"/>
    </location>
</feature>
<dbReference type="InterPro" id="IPR000387">
    <property type="entry name" value="Tyr_Pase_dom"/>
</dbReference>
<feature type="region of interest" description="Disordered" evidence="1">
    <location>
        <begin position="400"/>
        <end position="469"/>
    </location>
</feature>
<dbReference type="PROSITE" id="PS50055">
    <property type="entry name" value="TYR_PHOSPHATASE_PTP"/>
    <property type="match status" value="1"/>
</dbReference>
<dbReference type="InterPro" id="IPR016130">
    <property type="entry name" value="Tyr_Pase_AS"/>
</dbReference>
<dbReference type="InterPro" id="IPR000242">
    <property type="entry name" value="PTP_cat"/>
</dbReference>
<proteinExistence type="predicted"/>
<dbReference type="SUPFAM" id="SSF52799">
    <property type="entry name" value="(Phosphotyrosine protein) phosphatases II"/>
    <property type="match status" value="1"/>
</dbReference>
<feature type="compositionally biased region" description="Basic and acidic residues" evidence="1">
    <location>
        <begin position="491"/>
        <end position="522"/>
    </location>
</feature>
<dbReference type="Pfam" id="PF00102">
    <property type="entry name" value="Y_phosphatase"/>
    <property type="match status" value="1"/>
</dbReference>
<feature type="compositionally biased region" description="Polar residues" evidence="1">
    <location>
        <begin position="418"/>
        <end position="427"/>
    </location>
</feature>